<comment type="caution">
    <text evidence="2">The sequence shown here is derived from an EMBL/GenBank/DDBJ whole genome shotgun (WGS) entry which is preliminary data.</text>
</comment>
<protein>
    <submittedName>
        <fullName evidence="2">Uncharacterized protein</fullName>
    </submittedName>
</protein>
<dbReference type="Proteomes" id="UP001652503">
    <property type="component" value="Unassembled WGS sequence"/>
</dbReference>
<proteinExistence type="predicted"/>
<feature type="signal peptide" evidence="1">
    <location>
        <begin position="1"/>
        <end position="24"/>
    </location>
</feature>
<accession>A0ABT2YY34</accession>
<dbReference type="EMBL" id="JAOWLA010000001">
    <property type="protein sequence ID" value="MCV2863431.1"/>
    <property type="molecule type" value="Genomic_DNA"/>
</dbReference>
<gene>
    <name evidence="2" type="ORF">OE647_01610</name>
</gene>
<dbReference type="RefSeq" id="WP_263719838.1">
    <property type="nucleotide sequence ID" value="NZ_JAOWLA010000001.1"/>
</dbReference>
<organism evidence="2 3">
    <name type="scientific">Albidovulum sediminicola</name>
    <dbReference type="NCBI Taxonomy" id="2984331"/>
    <lineage>
        <taxon>Bacteria</taxon>
        <taxon>Pseudomonadati</taxon>
        <taxon>Pseudomonadota</taxon>
        <taxon>Alphaproteobacteria</taxon>
        <taxon>Rhodobacterales</taxon>
        <taxon>Paracoccaceae</taxon>
        <taxon>Albidovulum</taxon>
    </lineage>
</organism>
<keyword evidence="3" id="KW-1185">Reference proteome</keyword>
<name>A0ABT2YY34_9RHOB</name>
<evidence type="ECO:0000256" key="1">
    <source>
        <dbReference type="SAM" id="SignalP"/>
    </source>
</evidence>
<keyword evidence="1" id="KW-0732">Signal</keyword>
<evidence type="ECO:0000313" key="3">
    <source>
        <dbReference type="Proteomes" id="UP001652503"/>
    </source>
</evidence>
<evidence type="ECO:0000313" key="2">
    <source>
        <dbReference type="EMBL" id="MCV2863431.1"/>
    </source>
</evidence>
<feature type="chain" id="PRO_5045996303" evidence="1">
    <location>
        <begin position="25"/>
        <end position="166"/>
    </location>
</feature>
<sequence>MKHRITAAIAAAAIALGSAAPVRAEEGDFLKLAIGAVGVGLLVHELDKKNKEEIRNEEIRRRGEIENVSDDEHLHHWLPGDDWRRDRKFFEHKHRGKIIPQQCIFEGKIRGRWRDVVSERCMEKVGASRRLPRECRVEVRARGDRRQAYGLRCLEHHGYRVARGRY</sequence>
<reference evidence="2 3" key="1">
    <citation type="submission" date="2022-10" db="EMBL/GenBank/DDBJ databases">
        <title>Defluviimonas sp. nov., isolated from ocean surface water.</title>
        <authorList>
            <person name="He W."/>
            <person name="Wang L."/>
            <person name="Zhang D.-F."/>
        </authorList>
    </citation>
    <scope>NUCLEOTIDE SEQUENCE [LARGE SCALE GENOMIC DNA]</scope>
    <source>
        <strain evidence="2 3">WL0075</strain>
    </source>
</reference>